<feature type="compositionally biased region" description="Polar residues" evidence="1">
    <location>
        <begin position="182"/>
        <end position="203"/>
    </location>
</feature>
<dbReference type="STRING" id="568069.A0A1J1IXY3"/>
<feature type="region of interest" description="Disordered" evidence="1">
    <location>
        <begin position="504"/>
        <end position="745"/>
    </location>
</feature>
<dbReference type="PANTHER" id="PTHR47327:SF13">
    <property type="entry name" value="APPLE DOMAIN-CONTAINING PROTEIN"/>
    <property type="match status" value="1"/>
</dbReference>
<keyword evidence="4" id="KW-1185">Reference proteome</keyword>
<feature type="region of interest" description="Disordered" evidence="1">
    <location>
        <begin position="76"/>
        <end position="244"/>
    </location>
</feature>
<feature type="compositionally biased region" description="Gly residues" evidence="1">
    <location>
        <begin position="834"/>
        <end position="858"/>
    </location>
</feature>
<dbReference type="Gene3D" id="3.50.4.10">
    <property type="entry name" value="Hepatocyte Growth Factor"/>
    <property type="match status" value="4"/>
</dbReference>
<dbReference type="SMART" id="SM00473">
    <property type="entry name" value="PAN_AP"/>
    <property type="match status" value="4"/>
</dbReference>
<protein>
    <submittedName>
        <fullName evidence="3">CLUMA_CG017132, isoform A</fullName>
    </submittedName>
</protein>
<feature type="domain" description="Apple" evidence="2">
    <location>
        <begin position="981"/>
        <end position="1068"/>
    </location>
</feature>
<evidence type="ECO:0000313" key="4">
    <source>
        <dbReference type="Proteomes" id="UP000183832"/>
    </source>
</evidence>
<feature type="domain" description="Apple" evidence="2">
    <location>
        <begin position="391"/>
        <end position="483"/>
    </location>
</feature>
<evidence type="ECO:0000313" key="3">
    <source>
        <dbReference type="EMBL" id="CRL04014.1"/>
    </source>
</evidence>
<name>A0A1J1IXY3_9DIPT</name>
<proteinExistence type="predicted"/>
<evidence type="ECO:0000259" key="2">
    <source>
        <dbReference type="PROSITE" id="PS50948"/>
    </source>
</evidence>
<dbReference type="OrthoDB" id="5418055at2759"/>
<reference evidence="3 4" key="1">
    <citation type="submission" date="2015-04" db="EMBL/GenBank/DDBJ databases">
        <authorList>
            <person name="Syromyatnikov M.Y."/>
            <person name="Popov V.N."/>
        </authorList>
    </citation>
    <scope>NUCLEOTIDE SEQUENCE [LARGE SCALE GENOMIC DNA]</scope>
</reference>
<feature type="domain" description="Apple" evidence="2">
    <location>
        <begin position="1"/>
        <end position="74"/>
    </location>
</feature>
<feature type="compositionally biased region" description="Polar residues" evidence="1">
    <location>
        <begin position="104"/>
        <end position="134"/>
    </location>
</feature>
<dbReference type="CDD" id="cd01099">
    <property type="entry name" value="PAN_AP_HGF"/>
    <property type="match status" value="3"/>
</dbReference>
<dbReference type="EMBL" id="CVRI01000061">
    <property type="protein sequence ID" value="CRL04014.1"/>
    <property type="molecule type" value="Genomic_DNA"/>
</dbReference>
<accession>A0A1J1IXY3</accession>
<feature type="domain" description="Apple" evidence="2">
    <location>
        <begin position="1090"/>
        <end position="1175"/>
    </location>
</feature>
<feature type="region of interest" description="Disordered" evidence="1">
    <location>
        <begin position="820"/>
        <end position="864"/>
    </location>
</feature>
<feature type="region of interest" description="Disordered" evidence="1">
    <location>
        <begin position="1304"/>
        <end position="1324"/>
    </location>
</feature>
<feature type="compositionally biased region" description="Basic and acidic residues" evidence="1">
    <location>
        <begin position="675"/>
        <end position="690"/>
    </location>
</feature>
<gene>
    <name evidence="3" type="ORF">CLUMA_CG017132</name>
</gene>
<dbReference type="PROSITE" id="PS50948">
    <property type="entry name" value="PAN"/>
    <property type="match status" value="5"/>
</dbReference>
<dbReference type="InterPro" id="IPR052774">
    <property type="entry name" value="Celegans_DevNeuronal_Protein"/>
</dbReference>
<feature type="compositionally biased region" description="Low complexity" evidence="1">
    <location>
        <begin position="135"/>
        <end position="156"/>
    </location>
</feature>
<feature type="compositionally biased region" description="Pro residues" evidence="1">
    <location>
        <begin position="571"/>
        <end position="597"/>
    </location>
</feature>
<dbReference type="SUPFAM" id="SSF57414">
    <property type="entry name" value="Hairpin loop containing domain-like"/>
    <property type="match status" value="2"/>
</dbReference>
<dbReference type="InterPro" id="IPR003609">
    <property type="entry name" value="Pan_app"/>
</dbReference>
<feature type="compositionally biased region" description="Basic and acidic residues" evidence="1">
    <location>
        <begin position="520"/>
        <end position="536"/>
    </location>
</feature>
<feature type="compositionally biased region" description="Low complexity" evidence="1">
    <location>
        <begin position="168"/>
        <end position="179"/>
    </location>
</feature>
<feature type="compositionally biased region" description="Low complexity" evidence="1">
    <location>
        <begin position="213"/>
        <end position="222"/>
    </location>
</feature>
<evidence type="ECO:0000256" key="1">
    <source>
        <dbReference type="SAM" id="MobiDB-lite"/>
    </source>
</evidence>
<dbReference type="GO" id="GO:0009653">
    <property type="term" value="P:anatomical structure morphogenesis"/>
    <property type="evidence" value="ECO:0007669"/>
    <property type="project" value="TreeGrafter"/>
</dbReference>
<dbReference type="Proteomes" id="UP000183832">
    <property type="component" value="Unassembled WGS sequence"/>
</dbReference>
<organism evidence="3 4">
    <name type="scientific">Clunio marinus</name>
    <dbReference type="NCBI Taxonomy" id="568069"/>
    <lineage>
        <taxon>Eukaryota</taxon>
        <taxon>Metazoa</taxon>
        <taxon>Ecdysozoa</taxon>
        <taxon>Arthropoda</taxon>
        <taxon>Hexapoda</taxon>
        <taxon>Insecta</taxon>
        <taxon>Pterygota</taxon>
        <taxon>Neoptera</taxon>
        <taxon>Endopterygota</taxon>
        <taxon>Diptera</taxon>
        <taxon>Nematocera</taxon>
        <taxon>Chironomoidea</taxon>
        <taxon>Chironomidae</taxon>
        <taxon>Clunio</taxon>
    </lineage>
</organism>
<feature type="domain" description="Apple" evidence="2">
    <location>
        <begin position="874"/>
        <end position="957"/>
    </location>
</feature>
<dbReference type="PANTHER" id="PTHR47327">
    <property type="entry name" value="FI18240P1-RELATED"/>
    <property type="match status" value="1"/>
</dbReference>
<dbReference type="Pfam" id="PF00024">
    <property type="entry name" value="PAN_1"/>
    <property type="match status" value="2"/>
</dbReference>
<sequence>MLPFDKTFRKTDTNVLDKCLNLCLNDMECVTFAFGISARGNGTCQLSSQVIDSTGASPVGTIFDPDFDLYARKTSNCLVDPGPNRGPSQVPRPGGFEQMPGNGAANTNLPPSRPTQSTYSPSDGGPTSSVFSPASTSGTYSTDGGDGTTTGDFATTPIGSSNYPEPASNNQPSSQSPDDFYNNKNNYPSTYPSSNGNHPTGNQPEAFPPTRPTRPIITNHKPSSSDKDPPPTHTNNKIEQTKPVYPFPIGPDPLPGYFPYTQSNFNYNPHNFVYTDDKDSHFPGIYSHNAPSSSMHDRFYHGAPPSSSNVGHYGSGGLYASGRYPESGQHYGFNGYNDNRKNGYEVIDNTPDVPITKLRICVVTILLGFNLAKATFNLGNSIVIIEDTQACFRRVLAGKRIASHWVRRTLICERLEDCQRECGDEKRFSCEGFNYRLDPSGRGQGECELIEVPLSRMDLYSSPHNRDANLISHPDYDYYERDRSSAKCRASPCIDCGANPGYMKPTTYRPPSNYKPSYGNEKDRYRPDSTAVDRYRPQNNFYESRPDSWDRYGGSNYFAGGGEVHYNRPSQPEPRPPVNYPDSRPPQHYPDSRPPPSYGFSIDRYGTEEGGGSDYYKPPPQRPSNSGGYIETGGYGYRPQKPYQERPLPPSRPSPDSGYGHRPPQAVVPIPQKPGDYDRPDPPYRPHSKPDPPPQQSGYGGHPHDSLPPQSPPPRPGLGYIDRQPHPPGFHHKPPPDYHPTNFHQKPSSNFIPYMIGQDNVWGTYGGVYGSTSGSISYRPQMDYWGIRNDIKRKDGPHQFNYFELGPVEENSVHHRYGGHMIGGGYEERPYQGGSSGNRGSYQGGSSGNRGSYQGGSSGNWDQMWTRRPNNEECSVKTSEGFRLHKGVVRNAYSVPDIRECEKMCYSEDKFRCSVFSFRYSDPSNNNCLLCDRSYSLLDSYADIIPDKEYDIYAMSDDVKVCKKEPRNRAEYGGSHSNDQCFIQAIETRRLYESIVRDSLTVRSIGECEIECAKAKTFTCRSFAFRYGSKVSGTIIDNCQLSDWPVRDMNKDRHLIHDKGFDVFERASYGKGCEIQNFEHEHDPKNPKLCYLGYGSAAKLVSSAIKKVISVPSEIECKNECIKYRETSPFKCLSFSFGSQASSFNCEMSDLDQSELKLDVHYTHTPNRDYWLFAWNPFDHTCRDKITSISGNRVNYDRRMDIFRDTGGHVTVSGKACRYGTRCEKNHIAGFYSCELEGGEVGSWDFCCRDDHQCGFSRDFDYPWCYVGVEKEQWRSCSVSYIPVPMLQGSFSTNRFSSTKYPDNKNDIFQSPPRPGGLQGRSPAKSKFETRLLPIQYLYHEGPPNATQINNNIIDCNRERC</sequence>